<reference evidence="3 4" key="1">
    <citation type="journal article" date="2014" name="Int. J. Syst. Evol. Microbiol.">
        <title>Complete genome sequence of Corynebacterium casei LMG S-19264T (=DSM 44701T), isolated from a smear-ripened cheese.</title>
        <authorList>
            <consortium name="US DOE Joint Genome Institute (JGI-PGF)"/>
            <person name="Walter F."/>
            <person name="Albersmeier A."/>
            <person name="Kalinowski J."/>
            <person name="Ruckert C."/>
        </authorList>
    </citation>
    <scope>NUCLEOTIDE SEQUENCE [LARGE SCALE GENOMIC DNA]</scope>
    <source>
        <strain evidence="3 4">CGMCC 1.16330</strain>
    </source>
</reference>
<comment type="similarity">
    <text evidence="1">Belongs to the short-chain dehydrogenases/reductases (SDR) family.</text>
</comment>
<proteinExistence type="inferred from homology"/>
<evidence type="ECO:0000313" key="4">
    <source>
        <dbReference type="Proteomes" id="UP000597507"/>
    </source>
</evidence>
<dbReference type="PANTHER" id="PTHR42760:SF123">
    <property type="entry name" value="OXIDOREDUCTASE"/>
    <property type="match status" value="1"/>
</dbReference>
<dbReference type="InterPro" id="IPR036291">
    <property type="entry name" value="NAD(P)-bd_dom_sf"/>
</dbReference>
<dbReference type="NCBIfam" id="NF005559">
    <property type="entry name" value="PRK07231.1"/>
    <property type="match status" value="1"/>
</dbReference>
<dbReference type="InterPro" id="IPR020904">
    <property type="entry name" value="Sc_DH/Rdtase_CS"/>
</dbReference>
<evidence type="ECO:0000259" key="2">
    <source>
        <dbReference type="SMART" id="SM00822"/>
    </source>
</evidence>
<dbReference type="Gene3D" id="3.40.50.720">
    <property type="entry name" value="NAD(P)-binding Rossmann-like Domain"/>
    <property type="match status" value="1"/>
</dbReference>
<dbReference type="EMBL" id="BMKS01000004">
    <property type="protein sequence ID" value="GGG29586.1"/>
    <property type="molecule type" value="Genomic_DNA"/>
</dbReference>
<feature type="domain" description="Ketoreductase" evidence="2">
    <location>
        <begin position="10"/>
        <end position="182"/>
    </location>
</feature>
<accession>A0A8J2ZAV4</accession>
<gene>
    <name evidence="3" type="ORF">GCM10010964_16830</name>
</gene>
<dbReference type="CDD" id="cd05233">
    <property type="entry name" value="SDR_c"/>
    <property type="match status" value="1"/>
</dbReference>
<evidence type="ECO:0000313" key="3">
    <source>
        <dbReference type="EMBL" id="GGG29586.1"/>
    </source>
</evidence>
<dbReference type="GO" id="GO:0030497">
    <property type="term" value="P:fatty acid elongation"/>
    <property type="evidence" value="ECO:0007669"/>
    <property type="project" value="TreeGrafter"/>
</dbReference>
<dbReference type="RefSeq" id="WP_188899569.1">
    <property type="nucleotide sequence ID" value="NZ_BMKS01000004.1"/>
</dbReference>
<dbReference type="SMART" id="SM00822">
    <property type="entry name" value="PKS_KR"/>
    <property type="match status" value="1"/>
</dbReference>
<protein>
    <submittedName>
        <fullName evidence="3">Oxidoreductase</fullName>
    </submittedName>
</protein>
<keyword evidence="4" id="KW-1185">Reference proteome</keyword>
<dbReference type="PROSITE" id="PS00061">
    <property type="entry name" value="ADH_SHORT"/>
    <property type="match status" value="1"/>
</dbReference>
<dbReference type="AlphaFoldDB" id="A0A8J2ZAV4"/>
<dbReference type="Proteomes" id="UP000597507">
    <property type="component" value="Unassembled WGS sequence"/>
</dbReference>
<sequence length="273" mass="27963">MADWLRLQGLACVVTGGAGGIGRAIGAGFAAAGARVALLDRDGAGAEEAAAALRGAGGAEAIGLACDTTDPAAVEAAAAEVAKRLGGADVLVNNAGILRPGPLDALPLADWNQVLAVNLTGYLLCAQAFGRQMRERGRGSMVHVASIAALEPQTNSGAYSASKSAVAMLSRQIAAEWGPWGIRSNAVCPGLVRTPMSRAFYAVPGVEERRKAMVPLRRIAEPADIADAVLFLASERAAYVNGAELLVDGGLACMLMDLIPRPGFDRAQPPPRA</sequence>
<dbReference type="Pfam" id="PF13561">
    <property type="entry name" value="adh_short_C2"/>
    <property type="match status" value="1"/>
</dbReference>
<comment type="caution">
    <text evidence="3">The sequence shown here is derived from an EMBL/GenBank/DDBJ whole genome shotgun (WGS) entry which is preliminary data.</text>
</comment>
<dbReference type="SUPFAM" id="SSF51735">
    <property type="entry name" value="NAD(P)-binding Rossmann-fold domains"/>
    <property type="match status" value="1"/>
</dbReference>
<dbReference type="FunFam" id="3.40.50.720:FF:000084">
    <property type="entry name" value="Short-chain dehydrogenase reductase"/>
    <property type="match status" value="1"/>
</dbReference>
<name>A0A8J2ZAV4_9PROT</name>
<dbReference type="PRINTS" id="PR00080">
    <property type="entry name" value="SDRFAMILY"/>
</dbReference>
<organism evidence="3 4">
    <name type="scientific">Caldovatus sediminis</name>
    <dbReference type="NCBI Taxonomy" id="2041189"/>
    <lineage>
        <taxon>Bacteria</taxon>
        <taxon>Pseudomonadati</taxon>
        <taxon>Pseudomonadota</taxon>
        <taxon>Alphaproteobacteria</taxon>
        <taxon>Acetobacterales</taxon>
        <taxon>Roseomonadaceae</taxon>
        <taxon>Caldovatus</taxon>
    </lineage>
</organism>
<evidence type="ECO:0000256" key="1">
    <source>
        <dbReference type="ARBA" id="ARBA00006484"/>
    </source>
</evidence>
<dbReference type="InterPro" id="IPR002347">
    <property type="entry name" value="SDR_fam"/>
</dbReference>
<dbReference type="PANTHER" id="PTHR42760">
    <property type="entry name" value="SHORT-CHAIN DEHYDROGENASES/REDUCTASES FAMILY MEMBER"/>
    <property type="match status" value="1"/>
</dbReference>
<dbReference type="GO" id="GO:0016616">
    <property type="term" value="F:oxidoreductase activity, acting on the CH-OH group of donors, NAD or NADP as acceptor"/>
    <property type="evidence" value="ECO:0007669"/>
    <property type="project" value="TreeGrafter"/>
</dbReference>
<dbReference type="InterPro" id="IPR057326">
    <property type="entry name" value="KR_dom"/>
</dbReference>
<dbReference type="PRINTS" id="PR00081">
    <property type="entry name" value="GDHRDH"/>
</dbReference>